<reference evidence="6" key="6">
    <citation type="submission" date="2011-05" db="EMBL/GenBank/DDBJ databases">
        <title>Complete sequence of Collimonas fungivorans Ter331.</title>
        <authorList>
            <person name="Leveau J.H."/>
        </authorList>
    </citation>
    <scope>NUCLEOTIDE SEQUENCE [LARGE SCALE GENOMIC DNA]</scope>
    <source>
        <strain evidence="6">Ter331</strain>
    </source>
</reference>
<dbReference type="InterPro" id="IPR027443">
    <property type="entry name" value="IPNS-like_sf"/>
</dbReference>
<feature type="domain" description="Aspartyl/asparaginy/proline hydroxylase" evidence="4">
    <location>
        <begin position="31"/>
        <end position="175"/>
    </location>
</feature>
<keyword evidence="2 5" id="KW-0223">Dioxygenase</keyword>
<dbReference type="InterPro" id="IPR007803">
    <property type="entry name" value="Asp/Arg/Pro-Hydrxlase"/>
</dbReference>
<dbReference type="EC" id="1.14.11.16" evidence="5"/>
<evidence type="ECO:0000256" key="1">
    <source>
        <dbReference type="ARBA" id="ARBA00007730"/>
    </source>
</evidence>
<keyword evidence="6" id="KW-1185">Reference proteome</keyword>
<dbReference type="PANTHER" id="PTHR46332:SF5">
    <property type="entry name" value="ASPARTATE BETA-HYDROXYLASE DOMAIN CONTAINING 2"/>
    <property type="match status" value="1"/>
</dbReference>
<dbReference type="PANTHER" id="PTHR46332">
    <property type="entry name" value="ASPARTATE BETA-HYDROXYLASE DOMAIN-CONTAINING PROTEIN 2"/>
    <property type="match status" value="1"/>
</dbReference>
<dbReference type="Gene3D" id="2.60.120.330">
    <property type="entry name" value="B-lactam Antibiotic, Isopenicillin N Synthase, Chain"/>
    <property type="match status" value="1"/>
</dbReference>
<dbReference type="GO" id="GO:0016020">
    <property type="term" value="C:membrane"/>
    <property type="evidence" value="ECO:0007669"/>
    <property type="project" value="TreeGrafter"/>
</dbReference>
<dbReference type="eggNOG" id="COG3555">
    <property type="taxonomic scope" value="Bacteria"/>
</dbReference>
<reference evidence="5 6" key="2">
    <citation type="journal article" date="2006" name="J. Microbiol. Methods">
        <title>Genomic flank-sequencing of plasposon insertion sites for rapid identification of functional genes.</title>
        <authorList>
            <person name="Leveau J.H."/>
            <person name="Gerards S."/>
            <person name="Fritsche K."/>
            <person name="Zondag G."/>
            <person name="van Veen J.A."/>
        </authorList>
    </citation>
    <scope>NUCLEOTIDE SEQUENCE [LARGE SCALE GENOMIC DNA]</scope>
    <source>
        <strain evidence="5 6">Ter331</strain>
    </source>
</reference>
<dbReference type="KEGG" id="cfu:CFU_2053"/>
<dbReference type="Pfam" id="PF05118">
    <property type="entry name" value="Asp_Arg_Hydrox"/>
    <property type="match status" value="1"/>
</dbReference>
<reference evidence="5 6" key="1">
    <citation type="journal article" date="2004" name="Environ. Microbiol.">
        <title>Phylogeny-function analysis of (meta)genomic libraries: screening for expression of ribosomal RNA genes by large-insert library fluorescent in situ hybridization (LIL-FISH).</title>
        <authorList>
            <person name="Leveau J.H."/>
            <person name="Gerards S."/>
            <person name="de Boer W."/>
            <person name="van Veen J.A."/>
        </authorList>
    </citation>
    <scope>NUCLEOTIDE SEQUENCE [LARGE SCALE GENOMIC DNA]</scope>
    <source>
        <strain evidence="5 6">Ter331</strain>
    </source>
</reference>
<evidence type="ECO:0000313" key="5">
    <source>
        <dbReference type="EMBL" id="AEK61883.1"/>
    </source>
</evidence>
<sequence>MASVLVTPANPRNDAMFFAPSQFAFTQLLSRHWQAILAECLALPGQEFDAWPERQLYNHGWDVYGLYVGQQPLLENCIFCPHTAELLQQVPGLSHAGFSRLAAGAEISPHVGYSDQVLRLHLGLRAGEDCGIRVGAQVRRWIPGECLVFDDTVEHEAWNRGSSERLVLLVDFTKPEGARADEPS</sequence>
<accession>G0ABS7</accession>
<comment type="similarity">
    <text evidence="1">Belongs to the aspartyl/asparaginyl beta-hydroxylase family.</text>
</comment>
<dbReference type="InterPro" id="IPR051821">
    <property type="entry name" value="Asp/Asn_beta-hydroxylase"/>
</dbReference>
<evidence type="ECO:0000256" key="3">
    <source>
        <dbReference type="ARBA" id="ARBA00023002"/>
    </source>
</evidence>
<dbReference type="HOGENOM" id="CLU_071783_0_1_4"/>
<dbReference type="Proteomes" id="UP000008392">
    <property type="component" value="Chromosome"/>
</dbReference>
<organism evidence="5 6">
    <name type="scientific">Collimonas fungivorans (strain Ter331)</name>
    <dbReference type="NCBI Taxonomy" id="1005048"/>
    <lineage>
        <taxon>Bacteria</taxon>
        <taxon>Pseudomonadati</taxon>
        <taxon>Pseudomonadota</taxon>
        <taxon>Betaproteobacteria</taxon>
        <taxon>Burkholderiales</taxon>
        <taxon>Oxalobacteraceae</taxon>
        <taxon>Collimonas</taxon>
    </lineage>
</organism>
<reference evidence="5 6" key="3">
    <citation type="journal article" date="2008" name="FEMS Microbiol. Ecol.">
        <title>Identification and characterization of genes underlying chitinolysis in Collimonas fungivorans Ter331.</title>
        <authorList>
            <person name="Fritsche K."/>
            <person name="de Boer W."/>
            <person name="Gerards S."/>
            <person name="van den Berg M."/>
            <person name="van Veen J.A."/>
            <person name="Leveau J.H."/>
        </authorList>
    </citation>
    <scope>NUCLEOTIDE SEQUENCE [LARGE SCALE GENOMIC DNA]</scope>
    <source>
        <strain evidence="5 6">Ter331</strain>
    </source>
</reference>
<reference evidence="5 6" key="5">
    <citation type="journal article" date="2011" name="ISME J.">
        <title>Dual transcriptional profiling of a bacterial/fungal confrontation: Collimonas fungivorans versus Aspergillus niger.</title>
        <authorList>
            <person name="Mela F."/>
            <person name="Fritsche K."/>
            <person name="de Boer W."/>
            <person name="van Veen J.A."/>
            <person name="de Graaff L.H."/>
            <person name="van den Berg M."/>
            <person name="Leveau J.H."/>
        </authorList>
    </citation>
    <scope>NUCLEOTIDE SEQUENCE [LARGE SCALE GENOMIC DNA]</scope>
    <source>
        <strain evidence="5 6">Ter331</strain>
    </source>
</reference>
<dbReference type="EMBL" id="CP002745">
    <property type="protein sequence ID" value="AEK61883.1"/>
    <property type="molecule type" value="Genomic_DNA"/>
</dbReference>
<keyword evidence="3 5" id="KW-0560">Oxidoreductase</keyword>
<evidence type="ECO:0000259" key="4">
    <source>
        <dbReference type="Pfam" id="PF05118"/>
    </source>
</evidence>
<reference evidence="5 6" key="4">
    <citation type="journal article" date="2010" name="Environ. Microbiol.">
        <title>The bacterial genus Collimonas: mycophagy, weathering and other adaptive solutions to life in oligotrophic soil environments.</title>
        <authorList>
            <person name="Leveau J.H."/>
            <person name="Uroz S."/>
            <person name="de Boer W."/>
        </authorList>
    </citation>
    <scope>NUCLEOTIDE SEQUENCE [LARGE SCALE GENOMIC DNA]</scope>
    <source>
        <strain evidence="5 6">Ter331</strain>
    </source>
</reference>
<dbReference type="AlphaFoldDB" id="G0ABS7"/>
<proteinExistence type="inferred from homology"/>
<evidence type="ECO:0000313" key="6">
    <source>
        <dbReference type="Proteomes" id="UP000008392"/>
    </source>
</evidence>
<evidence type="ECO:0000256" key="2">
    <source>
        <dbReference type="ARBA" id="ARBA00022964"/>
    </source>
</evidence>
<protein>
    <submittedName>
        <fullName evidence="5">Aspartyl/asparaginyl beta-hydroxylase-like dioxygenase</fullName>
        <ecNumber evidence="5">1.14.11.16</ecNumber>
    </submittedName>
</protein>
<name>G0ABS7_COLFT</name>
<dbReference type="SUPFAM" id="SSF51197">
    <property type="entry name" value="Clavaminate synthase-like"/>
    <property type="match status" value="1"/>
</dbReference>
<dbReference type="STRING" id="1005048.CFU_2053"/>
<dbReference type="GO" id="GO:0062101">
    <property type="term" value="F:peptidyl-aspartic acid 3-dioxygenase activity"/>
    <property type="evidence" value="ECO:0007669"/>
    <property type="project" value="UniProtKB-EC"/>
</dbReference>
<gene>
    <name evidence="5" type="ordered locus">CFU_2053</name>
</gene>